<dbReference type="AlphaFoldDB" id="R0LYC9"/>
<keyword evidence="2" id="KW-1185">Reference proteome</keyword>
<dbReference type="Proteomes" id="UP000296049">
    <property type="component" value="Unassembled WGS sequence"/>
</dbReference>
<evidence type="ECO:0000313" key="1">
    <source>
        <dbReference type="EMBL" id="EOB05458.1"/>
    </source>
</evidence>
<reference evidence="2" key="1">
    <citation type="journal article" date="2013" name="Nat. Genet.">
        <title>The duck genome and transcriptome provide insight into an avian influenza virus reservoir species.</title>
        <authorList>
            <person name="Huang Y."/>
            <person name="Li Y."/>
            <person name="Burt D.W."/>
            <person name="Chen H."/>
            <person name="Zhang Y."/>
            <person name="Qian W."/>
            <person name="Kim H."/>
            <person name="Gan S."/>
            <person name="Zhao Y."/>
            <person name="Li J."/>
            <person name="Yi K."/>
            <person name="Feng H."/>
            <person name="Zhu P."/>
            <person name="Li B."/>
            <person name="Liu Q."/>
            <person name="Fairley S."/>
            <person name="Magor K.E."/>
            <person name="Du Z."/>
            <person name="Hu X."/>
            <person name="Goodman L."/>
            <person name="Tafer H."/>
            <person name="Vignal A."/>
            <person name="Lee T."/>
            <person name="Kim K.W."/>
            <person name="Sheng Z."/>
            <person name="An Y."/>
            <person name="Searle S."/>
            <person name="Herrero J."/>
            <person name="Groenen M.A."/>
            <person name="Crooijmans R.P."/>
            <person name="Faraut T."/>
            <person name="Cai Q."/>
            <person name="Webster R.G."/>
            <person name="Aldridge J.R."/>
            <person name="Warren W.C."/>
            <person name="Bartschat S."/>
            <person name="Kehr S."/>
            <person name="Marz M."/>
            <person name="Stadler P.F."/>
            <person name="Smith J."/>
            <person name="Kraus R.H."/>
            <person name="Zhao Y."/>
            <person name="Ren L."/>
            <person name="Fei J."/>
            <person name="Morisson M."/>
            <person name="Kaiser P."/>
            <person name="Griffin D.K."/>
            <person name="Rao M."/>
            <person name="Pitel F."/>
            <person name="Wang J."/>
            <person name="Li N."/>
        </authorList>
    </citation>
    <scope>NUCLEOTIDE SEQUENCE [LARGE SCALE GENOMIC DNA]</scope>
</reference>
<protein>
    <submittedName>
        <fullName evidence="1">Uncharacterized protein</fullName>
    </submittedName>
</protein>
<evidence type="ECO:0000313" key="2">
    <source>
        <dbReference type="Proteomes" id="UP000296049"/>
    </source>
</evidence>
<accession>R0LYC9</accession>
<sequence>MVQMTPKPVFCLQKVSRHFKVCTFIKRRGKYRLALHPETLLTPFQSTVQNVEEFTDGIKKHHHIQRGEIRYLPYYQWGEAGCLASKFRLMCKQGCCTTRCRLLIVSPLCGPSSNDMGCKNGFTSRKGMSCSGCIVLTSCSADVFEFQMSISLRNKTVKLNSAFRPKNGKVRQLQEDAAY</sequence>
<name>R0LYC9_ANAPL</name>
<proteinExistence type="predicted"/>
<gene>
    <name evidence="1" type="ORF">Anapl_06592</name>
</gene>
<dbReference type="EMBL" id="KB742689">
    <property type="protein sequence ID" value="EOB05458.1"/>
    <property type="molecule type" value="Genomic_DNA"/>
</dbReference>
<organism evidence="1 2">
    <name type="scientific">Anas platyrhynchos</name>
    <name type="common">Mallard</name>
    <name type="synonym">Anas boschas</name>
    <dbReference type="NCBI Taxonomy" id="8839"/>
    <lineage>
        <taxon>Eukaryota</taxon>
        <taxon>Metazoa</taxon>
        <taxon>Chordata</taxon>
        <taxon>Craniata</taxon>
        <taxon>Vertebrata</taxon>
        <taxon>Euteleostomi</taxon>
        <taxon>Archelosauria</taxon>
        <taxon>Archosauria</taxon>
        <taxon>Dinosauria</taxon>
        <taxon>Saurischia</taxon>
        <taxon>Theropoda</taxon>
        <taxon>Coelurosauria</taxon>
        <taxon>Aves</taxon>
        <taxon>Neognathae</taxon>
        <taxon>Galloanserae</taxon>
        <taxon>Anseriformes</taxon>
        <taxon>Anatidae</taxon>
        <taxon>Anatinae</taxon>
        <taxon>Anas</taxon>
    </lineage>
</organism>